<evidence type="ECO:0000313" key="4">
    <source>
        <dbReference type="Proteomes" id="UP000001514"/>
    </source>
</evidence>
<dbReference type="eggNOG" id="KOG1889">
    <property type="taxonomic scope" value="Eukaryota"/>
</dbReference>
<dbReference type="PANTHER" id="PTHR45662">
    <property type="entry name" value="PHOSPHATIDYLINOSITIDE PHOSPHATASE SAC1"/>
    <property type="match status" value="1"/>
</dbReference>
<dbReference type="InterPro" id="IPR002013">
    <property type="entry name" value="SAC_dom"/>
</dbReference>
<feature type="domain" description="SAC" evidence="2">
    <location>
        <begin position="602"/>
        <end position="664"/>
    </location>
</feature>
<dbReference type="SFLD" id="SFLDS00005">
    <property type="entry name" value="Isoprenoid_Synthase_Type_I"/>
    <property type="match status" value="1"/>
</dbReference>
<dbReference type="Gene3D" id="1.10.600.10">
    <property type="entry name" value="Farnesyl Diphosphate Synthase"/>
    <property type="match status" value="1"/>
</dbReference>
<reference evidence="3 4" key="1">
    <citation type="journal article" date="2011" name="Science">
        <title>The Selaginella genome identifies genetic changes associated with the evolution of vascular plants.</title>
        <authorList>
            <person name="Banks J.A."/>
            <person name="Nishiyama T."/>
            <person name="Hasebe M."/>
            <person name="Bowman J.L."/>
            <person name="Gribskov M."/>
            <person name="dePamphilis C."/>
            <person name="Albert V.A."/>
            <person name="Aono N."/>
            <person name="Aoyama T."/>
            <person name="Ambrose B.A."/>
            <person name="Ashton N.W."/>
            <person name="Axtell M.J."/>
            <person name="Barker E."/>
            <person name="Barker M.S."/>
            <person name="Bennetzen J.L."/>
            <person name="Bonawitz N.D."/>
            <person name="Chapple C."/>
            <person name="Cheng C."/>
            <person name="Correa L.G."/>
            <person name="Dacre M."/>
            <person name="DeBarry J."/>
            <person name="Dreyer I."/>
            <person name="Elias M."/>
            <person name="Engstrom E.M."/>
            <person name="Estelle M."/>
            <person name="Feng L."/>
            <person name="Finet C."/>
            <person name="Floyd S.K."/>
            <person name="Frommer W.B."/>
            <person name="Fujita T."/>
            <person name="Gramzow L."/>
            <person name="Gutensohn M."/>
            <person name="Harholt J."/>
            <person name="Hattori M."/>
            <person name="Heyl A."/>
            <person name="Hirai T."/>
            <person name="Hiwatashi Y."/>
            <person name="Ishikawa M."/>
            <person name="Iwata M."/>
            <person name="Karol K.G."/>
            <person name="Koehler B."/>
            <person name="Kolukisaoglu U."/>
            <person name="Kubo M."/>
            <person name="Kurata T."/>
            <person name="Lalonde S."/>
            <person name="Li K."/>
            <person name="Li Y."/>
            <person name="Litt A."/>
            <person name="Lyons E."/>
            <person name="Manning G."/>
            <person name="Maruyama T."/>
            <person name="Michael T.P."/>
            <person name="Mikami K."/>
            <person name="Miyazaki S."/>
            <person name="Morinaga S."/>
            <person name="Murata T."/>
            <person name="Mueller-Roeber B."/>
            <person name="Nelson D.R."/>
            <person name="Obara M."/>
            <person name="Oguri Y."/>
            <person name="Olmstead R.G."/>
            <person name="Onodera N."/>
            <person name="Petersen B.L."/>
            <person name="Pils B."/>
            <person name="Prigge M."/>
            <person name="Rensing S.A."/>
            <person name="Riano-Pachon D.M."/>
            <person name="Roberts A.W."/>
            <person name="Sato Y."/>
            <person name="Scheller H.V."/>
            <person name="Schulz B."/>
            <person name="Schulz C."/>
            <person name="Shakirov E.V."/>
            <person name="Shibagaki N."/>
            <person name="Shinohara N."/>
            <person name="Shippen D.E."/>
            <person name="Soerensen I."/>
            <person name="Sotooka R."/>
            <person name="Sugimoto N."/>
            <person name="Sugita M."/>
            <person name="Sumikawa N."/>
            <person name="Tanurdzic M."/>
            <person name="Theissen G."/>
            <person name="Ulvskov P."/>
            <person name="Wakazuki S."/>
            <person name="Weng J.K."/>
            <person name="Willats W.W."/>
            <person name="Wipf D."/>
            <person name="Wolf P.G."/>
            <person name="Yang L."/>
            <person name="Zimmer A.D."/>
            <person name="Zhu Q."/>
            <person name="Mitros T."/>
            <person name="Hellsten U."/>
            <person name="Loque D."/>
            <person name="Otillar R."/>
            <person name="Salamov A."/>
            <person name="Schmutz J."/>
            <person name="Shapiro H."/>
            <person name="Lindquist E."/>
            <person name="Lucas S."/>
            <person name="Rokhsar D."/>
            <person name="Grigoriev I.V."/>
        </authorList>
    </citation>
    <scope>NUCLEOTIDE SEQUENCE [LARGE SCALE GENOMIC DNA]</scope>
</reference>
<dbReference type="InParanoid" id="D8QVH9"/>
<dbReference type="Pfam" id="PF19086">
    <property type="entry name" value="Terpene_syn_C_2"/>
    <property type="match status" value="1"/>
</dbReference>
<dbReference type="STRING" id="88036.D8QVH9"/>
<dbReference type="GO" id="GO:0046856">
    <property type="term" value="P:phosphatidylinositol dephosphorylation"/>
    <property type="evidence" value="ECO:0000318"/>
    <property type="project" value="GO_Central"/>
</dbReference>
<dbReference type="PANTHER" id="PTHR45662:SF2">
    <property type="entry name" value="PHOSPHATIDYLINOSITOL-3-PHOSPHATASE SAC1"/>
    <property type="match status" value="1"/>
</dbReference>
<dbReference type="InterPro" id="IPR034686">
    <property type="entry name" value="Terpene_cyclase-like_2"/>
</dbReference>
<proteinExistence type="inferred from homology"/>
<comment type="similarity">
    <text evidence="1">Belongs to the terpene synthase family.</text>
</comment>
<gene>
    <name evidence="3" type="ORF">SELMODRAFT_404489</name>
</gene>
<dbReference type="KEGG" id="smo:SELMODRAFT_404489"/>
<dbReference type="Gramene" id="EFJ36061">
    <property type="protein sequence ID" value="EFJ36061"/>
    <property type="gene ID" value="SELMODRAFT_404489"/>
</dbReference>
<dbReference type="AlphaFoldDB" id="D8QVH9"/>
<evidence type="ECO:0000313" key="3">
    <source>
        <dbReference type="EMBL" id="EFJ36061.1"/>
    </source>
</evidence>
<dbReference type="SUPFAM" id="SSF48576">
    <property type="entry name" value="Terpenoid synthases"/>
    <property type="match status" value="1"/>
</dbReference>
<accession>D8QVH9</accession>
<dbReference type="EMBL" id="GL377567">
    <property type="protein sequence ID" value="EFJ36061.1"/>
    <property type="molecule type" value="Genomic_DNA"/>
</dbReference>
<dbReference type="GO" id="GO:0010333">
    <property type="term" value="F:terpene synthase activity"/>
    <property type="evidence" value="ECO:0007669"/>
    <property type="project" value="InterPro"/>
</dbReference>
<dbReference type="Proteomes" id="UP000001514">
    <property type="component" value="Unassembled WGS sequence"/>
</dbReference>
<dbReference type="InterPro" id="IPR008949">
    <property type="entry name" value="Isoprenoid_synthase_dom_sf"/>
</dbReference>
<dbReference type="GO" id="GO:0043812">
    <property type="term" value="F:phosphatidylinositol-4-phosphate phosphatase activity"/>
    <property type="evidence" value="ECO:0000318"/>
    <property type="project" value="GO_Central"/>
</dbReference>
<evidence type="ECO:0000259" key="2">
    <source>
        <dbReference type="PROSITE" id="PS50275"/>
    </source>
</evidence>
<dbReference type="eggNOG" id="KOG0920">
    <property type="taxonomic scope" value="Eukaryota"/>
</dbReference>
<dbReference type="InterPro" id="IPR027417">
    <property type="entry name" value="P-loop_NTPase"/>
</dbReference>
<organism evidence="4">
    <name type="scientific">Selaginella moellendorffii</name>
    <name type="common">Spikemoss</name>
    <dbReference type="NCBI Taxonomy" id="88036"/>
    <lineage>
        <taxon>Eukaryota</taxon>
        <taxon>Viridiplantae</taxon>
        <taxon>Streptophyta</taxon>
        <taxon>Embryophyta</taxon>
        <taxon>Tracheophyta</taxon>
        <taxon>Lycopodiopsida</taxon>
        <taxon>Selaginellales</taxon>
        <taxon>Selaginellaceae</taxon>
        <taxon>Selaginella</taxon>
    </lineage>
</organism>
<dbReference type="Gene3D" id="3.40.50.300">
    <property type="entry name" value="P-loop containing nucleotide triphosphate hydrolases"/>
    <property type="match status" value="1"/>
</dbReference>
<dbReference type="GO" id="GO:0005783">
    <property type="term" value="C:endoplasmic reticulum"/>
    <property type="evidence" value="ECO:0000318"/>
    <property type="project" value="GO_Central"/>
</dbReference>
<dbReference type="GO" id="GO:0008299">
    <property type="term" value="P:isoprenoid biosynthetic process"/>
    <property type="evidence" value="ECO:0007669"/>
    <property type="project" value="UniProtKB-ARBA"/>
</dbReference>
<sequence length="745" mass="85092">MAHRQPIREFYLPKVRCSFPLKNHPAYDKIAESVKAWALQCARPESKLQKQMLVNEKYALLACVMNPYGLKERVSDIGKFVAWYSIVDNCLDDASNTQFSMESRRIQQAHDFFTKLMKIMTSSNSSSSLASEENDLLLNSHATRFSFFFAELWKSFHRGMTVKQQERFADTVKQMCAANMKQLQRRGKNKERPVQSLEEYIQQRRASAAASSLVVLLEYALNMELPDSLLNNPKFQRLQMCAMDFGGWTNDIGSFRMEYMQGSYEHSLPWVICVNRGCSFQEAMFEACDMISAMNDEFMELYSEISEWPEVKELQLTPYLDTLGAHMVGNMHWTWSTERYHGRNWSPPKQYHGVVRMLPDATILDPTPAAALGILGASRGKSSKYTMYVAFILKEIGKIDERVLQQVARSRRLPVRRHKQTIVDKPLVAQLLGFLQRKAPQMLLEDGFSPILCTQPRRLAVVSVAKMVAEERGCDLGDEVGFHIGQLNKSSARSKIVFQTADLKRYKSYFSDLGEKVEKVAVSNLSSIVQQQLFSCTVKYLDHQGSKGILSLAYSECYAKSGMCNMIFTVYVVTYTSSDCQFFTTHQKKISHNNIGEVIQVQQGIIRTNCVGWLDRTNVTQLEPVRNQYAFSSQWLFGRKTLESQLQQLVWADHGDEISMQYALKGDFVGYGKRTVFGLIRDGFNALTRYFFNNFTDGIRQDAMNLVAGRYTVAENKPLPFKLNGLEALAISECHAFSIFRLPLL</sequence>
<protein>
    <recommendedName>
        <fullName evidence="2">SAC domain-containing protein</fullName>
    </recommendedName>
</protein>
<keyword evidence="4" id="KW-1185">Reference proteome</keyword>
<name>D8QVH9_SELML</name>
<dbReference type="SFLD" id="SFLDG01020">
    <property type="entry name" value="Terpene_Cyclase_Like_2"/>
    <property type="match status" value="1"/>
</dbReference>
<evidence type="ECO:0000256" key="1">
    <source>
        <dbReference type="ARBA" id="ARBA00006333"/>
    </source>
</evidence>
<dbReference type="PROSITE" id="PS50275">
    <property type="entry name" value="SAC"/>
    <property type="match status" value="1"/>
</dbReference>
<dbReference type="HOGENOM" id="CLU_414138_0_0_1"/>